<gene>
    <name evidence="2" type="ORF">DAETH_08460</name>
</gene>
<dbReference type="EMBL" id="AP026560">
    <property type="protein sequence ID" value="BDP40877.1"/>
    <property type="molecule type" value="Genomic_DNA"/>
</dbReference>
<accession>A0ABM8AAU0</accession>
<organism evidence="2 3">
    <name type="scientific">Deinococcus aetherius</name>
    <dbReference type="NCBI Taxonomy" id="200252"/>
    <lineage>
        <taxon>Bacteria</taxon>
        <taxon>Thermotogati</taxon>
        <taxon>Deinococcota</taxon>
        <taxon>Deinococci</taxon>
        <taxon>Deinococcales</taxon>
        <taxon>Deinococcaceae</taxon>
        <taxon>Deinococcus</taxon>
    </lineage>
</organism>
<keyword evidence="1" id="KW-0732">Signal</keyword>
<dbReference type="Proteomes" id="UP001064971">
    <property type="component" value="Chromosome"/>
</dbReference>
<protein>
    <recommendedName>
        <fullName evidence="4">DUF4019 domain-containing protein</fullName>
    </recommendedName>
</protein>
<evidence type="ECO:0000256" key="1">
    <source>
        <dbReference type="SAM" id="SignalP"/>
    </source>
</evidence>
<feature type="signal peptide" evidence="1">
    <location>
        <begin position="1"/>
        <end position="16"/>
    </location>
</feature>
<proteinExistence type="predicted"/>
<feature type="chain" id="PRO_5046137736" description="DUF4019 domain-containing protein" evidence="1">
    <location>
        <begin position="17"/>
        <end position="155"/>
    </location>
</feature>
<reference evidence="2" key="1">
    <citation type="submission" date="2022-07" db="EMBL/GenBank/DDBJ databases">
        <title>Complete Genome Sequence of the Radioresistant Bacterium Deinococcus aetherius ST0316, Isolated from the Air Dust collected in Lower Stratosphere above Japan.</title>
        <authorList>
            <person name="Satoh K."/>
            <person name="Hagiwara K."/>
            <person name="Katsumata K."/>
            <person name="Kubo A."/>
            <person name="Yokobori S."/>
            <person name="Yamagishi A."/>
            <person name="Oono Y."/>
            <person name="Narumi I."/>
        </authorList>
    </citation>
    <scope>NUCLEOTIDE SEQUENCE</scope>
    <source>
        <strain evidence="2">ST0316</strain>
    </source>
</reference>
<evidence type="ECO:0008006" key="4">
    <source>
        <dbReference type="Google" id="ProtNLM"/>
    </source>
</evidence>
<evidence type="ECO:0000313" key="2">
    <source>
        <dbReference type="EMBL" id="BDP40877.1"/>
    </source>
</evidence>
<evidence type="ECO:0000313" key="3">
    <source>
        <dbReference type="Proteomes" id="UP001064971"/>
    </source>
</evidence>
<keyword evidence="3" id="KW-1185">Reference proteome</keyword>
<name>A0ABM8AAU0_9DEIO</name>
<sequence>MLLAALLVWAPPPVLARTATVPIPAPSTPAEREALTRGRALIADFYALRLERLWGAFTTETKAQWGSLEAFQAFREAGARTYGAERQLMAERTFTDAGVTYYVRSATFEHDPRTVWALVFGFDAVGRVGLFGIAAQGEQVPGRIAFSPGNVKDAP</sequence>